<organism evidence="7 8">
    <name type="scientific">Cryptolaemus montrouzieri</name>
    <dbReference type="NCBI Taxonomy" id="559131"/>
    <lineage>
        <taxon>Eukaryota</taxon>
        <taxon>Metazoa</taxon>
        <taxon>Ecdysozoa</taxon>
        <taxon>Arthropoda</taxon>
        <taxon>Hexapoda</taxon>
        <taxon>Insecta</taxon>
        <taxon>Pterygota</taxon>
        <taxon>Neoptera</taxon>
        <taxon>Endopterygota</taxon>
        <taxon>Coleoptera</taxon>
        <taxon>Polyphaga</taxon>
        <taxon>Cucujiformia</taxon>
        <taxon>Coccinelloidea</taxon>
        <taxon>Coccinellidae</taxon>
        <taxon>Scymninae</taxon>
        <taxon>Scymnini</taxon>
        <taxon>Cryptolaemus</taxon>
    </lineage>
</organism>
<name>A0ABD2NHB4_9CUCU</name>
<feature type="transmembrane region" description="Helical" evidence="5">
    <location>
        <begin position="211"/>
        <end position="232"/>
    </location>
</feature>
<dbReference type="AlphaFoldDB" id="A0ABD2NHB4"/>
<keyword evidence="2 5" id="KW-0812">Transmembrane</keyword>
<evidence type="ECO:0000256" key="4">
    <source>
        <dbReference type="ARBA" id="ARBA00023136"/>
    </source>
</evidence>
<dbReference type="GO" id="GO:0016020">
    <property type="term" value="C:membrane"/>
    <property type="evidence" value="ECO:0007669"/>
    <property type="project" value="UniProtKB-SubCell"/>
</dbReference>
<feature type="transmembrane region" description="Helical" evidence="5">
    <location>
        <begin position="500"/>
        <end position="520"/>
    </location>
</feature>
<feature type="transmembrane region" description="Helical" evidence="5">
    <location>
        <begin position="353"/>
        <end position="374"/>
    </location>
</feature>
<feature type="transmembrane region" description="Helical" evidence="5">
    <location>
        <begin position="268"/>
        <end position="286"/>
    </location>
</feature>
<dbReference type="PROSITE" id="PS50850">
    <property type="entry name" value="MFS"/>
    <property type="match status" value="1"/>
</dbReference>
<feature type="transmembrane region" description="Helical" evidence="5">
    <location>
        <begin position="473"/>
        <end position="494"/>
    </location>
</feature>
<dbReference type="EMBL" id="JABFTP020000103">
    <property type="protein sequence ID" value="KAL3278181.1"/>
    <property type="molecule type" value="Genomic_DNA"/>
</dbReference>
<reference evidence="7 8" key="1">
    <citation type="journal article" date="2021" name="BMC Biol.">
        <title>Horizontally acquired antibacterial genes associated with adaptive radiation of ladybird beetles.</title>
        <authorList>
            <person name="Li H.S."/>
            <person name="Tang X.F."/>
            <person name="Huang Y.H."/>
            <person name="Xu Z.Y."/>
            <person name="Chen M.L."/>
            <person name="Du X.Y."/>
            <person name="Qiu B.Y."/>
            <person name="Chen P.T."/>
            <person name="Zhang W."/>
            <person name="Slipinski A."/>
            <person name="Escalona H.E."/>
            <person name="Waterhouse R.M."/>
            <person name="Zwick A."/>
            <person name="Pang H."/>
        </authorList>
    </citation>
    <scope>NUCLEOTIDE SEQUENCE [LARGE SCALE GENOMIC DNA]</scope>
    <source>
        <strain evidence="7">SYSU2018</strain>
    </source>
</reference>
<dbReference type="Gene3D" id="1.20.1250.20">
    <property type="entry name" value="MFS general substrate transporter like domains"/>
    <property type="match status" value="1"/>
</dbReference>
<gene>
    <name evidence="7" type="ORF">HHI36_013521</name>
</gene>
<evidence type="ECO:0000256" key="1">
    <source>
        <dbReference type="ARBA" id="ARBA00004141"/>
    </source>
</evidence>
<dbReference type="Proteomes" id="UP001516400">
    <property type="component" value="Unassembled WGS sequence"/>
</dbReference>
<keyword evidence="4 5" id="KW-0472">Membrane</keyword>
<evidence type="ECO:0000313" key="8">
    <source>
        <dbReference type="Proteomes" id="UP001516400"/>
    </source>
</evidence>
<feature type="transmembrane region" description="Helical" evidence="5">
    <location>
        <begin position="154"/>
        <end position="174"/>
    </location>
</feature>
<sequence length="562" mass="63704">MWDTSTTCINLNALKQNANSGKSETSTEEWLEITIGNFGKWQCWISFLLSLFKFPIAWVQMSIIFLARSTQFWCSQPIEFSNMTEQQWVEFSRPSGEKYDLNQLNNGFCNMKDLSGGNESLPCSDGYDYNRTVFESSIITEWDLICGKERLVDVSQIILMSGILIGNILFGLYADRYGRKIILIICIVIQTIFGFIASWSPWYWGFVISRFLVAVANGGTLVVSFVMCVEIVGGKWRAIIPILVQTPFGIGYSFMGVLAYYIRNWRQFQYTLSAISALFLWYIWLIPESPRWLFVKGRQMEGRRILEKAAKFNGIKTEVFEQNFEKLSSLPTDTKKPSFGDLFSTPILAKRTIWLCLIWFFDGISFFTITQYVGHVGQNIFLTVIAGGFLTIPGQLICLYMIDKFGRRNTIASWTLVSAVCFLSIIYFPKGMYPHDWQRLTLTGIGIIGVSISLCAVYLFTGELLPTVIRNTGLGLCSVCSRIGSMLAPLIISLHDIAPFLPLLLLGIFNVIEFFLLLMLPETAGTHLPEVISDLEVKKYKSKKHKNNNDYVAVPTVGDPKV</sequence>
<accession>A0ABD2NHB4</accession>
<dbReference type="Pfam" id="PF00083">
    <property type="entry name" value="Sugar_tr"/>
    <property type="match status" value="1"/>
</dbReference>
<feature type="transmembrane region" description="Helical" evidence="5">
    <location>
        <begin position="239"/>
        <end position="262"/>
    </location>
</feature>
<evidence type="ECO:0000256" key="5">
    <source>
        <dbReference type="SAM" id="Phobius"/>
    </source>
</evidence>
<feature type="transmembrane region" description="Helical" evidence="5">
    <location>
        <begin position="411"/>
        <end position="428"/>
    </location>
</feature>
<evidence type="ECO:0000256" key="2">
    <source>
        <dbReference type="ARBA" id="ARBA00022692"/>
    </source>
</evidence>
<dbReference type="PANTHER" id="PTHR24064">
    <property type="entry name" value="SOLUTE CARRIER FAMILY 22 MEMBER"/>
    <property type="match status" value="1"/>
</dbReference>
<evidence type="ECO:0000313" key="7">
    <source>
        <dbReference type="EMBL" id="KAL3278181.1"/>
    </source>
</evidence>
<dbReference type="CDD" id="cd17317">
    <property type="entry name" value="MFS_SLC22"/>
    <property type="match status" value="1"/>
</dbReference>
<feature type="transmembrane region" description="Helical" evidence="5">
    <location>
        <begin position="181"/>
        <end position="199"/>
    </location>
</feature>
<dbReference type="SUPFAM" id="SSF103473">
    <property type="entry name" value="MFS general substrate transporter"/>
    <property type="match status" value="1"/>
</dbReference>
<evidence type="ECO:0000256" key="3">
    <source>
        <dbReference type="ARBA" id="ARBA00022989"/>
    </source>
</evidence>
<comment type="caution">
    <text evidence="7">The sequence shown here is derived from an EMBL/GenBank/DDBJ whole genome shotgun (WGS) entry which is preliminary data.</text>
</comment>
<dbReference type="InterPro" id="IPR020846">
    <property type="entry name" value="MFS_dom"/>
</dbReference>
<proteinExistence type="predicted"/>
<feature type="transmembrane region" description="Helical" evidence="5">
    <location>
        <begin position="440"/>
        <end position="461"/>
    </location>
</feature>
<feature type="domain" description="Major facilitator superfamily (MFS) profile" evidence="6">
    <location>
        <begin position="46"/>
        <end position="525"/>
    </location>
</feature>
<keyword evidence="3 5" id="KW-1133">Transmembrane helix</keyword>
<keyword evidence="8" id="KW-1185">Reference proteome</keyword>
<feature type="transmembrane region" description="Helical" evidence="5">
    <location>
        <begin position="380"/>
        <end position="402"/>
    </location>
</feature>
<dbReference type="InterPro" id="IPR005828">
    <property type="entry name" value="MFS_sugar_transport-like"/>
</dbReference>
<comment type="subcellular location">
    <subcellularLocation>
        <location evidence="1">Membrane</location>
        <topology evidence="1">Multi-pass membrane protein</topology>
    </subcellularLocation>
</comment>
<dbReference type="InterPro" id="IPR036259">
    <property type="entry name" value="MFS_trans_sf"/>
</dbReference>
<evidence type="ECO:0000259" key="6">
    <source>
        <dbReference type="PROSITE" id="PS50850"/>
    </source>
</evidence>
<protein>
    <recommendedName>
        <fullName evidence="6">Major facilitator superfamily (MFS) profile domain-containing protein</fullName>
    </recommendedName>
</protein>